<dbReference type="EMBL" id="JARK01001369">
    <property type="protein sequence ID" value="EYC16505.1"/>
    <property type="molecule type" value="Genomic_DNA"/>
</dbReference>
<proteinExistence type="predicted"/>
<protein>
    <submittedName>
        <fullName evidence="1">Uncharacterized protein</fullName>
    </submittedName>
</protein>
<name>A0A016UMV1_9BILA</name>
<comment type="caution">
    <text evidence="1">The sequence shown here is derived from an EMBL/GenBank/DDBJ whole genome shotgun (WGS) entry which is preliminary data.</text>
</comment>
<accession>A0A016UMV1</accession>
<evidence type="ECO:0000313" key="1">
    <source>
        <dbReference type="EMBL" id="EYC16505.1"/>
    </source>
</evidence>
<reference evidence="2" key="1">
    <citation type="journal article" date="2015" name="Nat. Genet.">
        <title>The genome and transcriptome of the zoonotic hookworm Ancylostoma ceylanicum identify infection-specific gene families.</title>
        <authorList>
            <person name="Schwarz E.M."/>
            <person name="Hu Y."/>
            <person name="Antoshechkin I."/>
            <person name="Miller M.M."/>
            <person name="Sternberg P.W."/>
            <person name="Aroian R.V."/>
        </authorList>
    </citation>
    <scope>NUCLEOTIDE SEQUENCE</scope>
    <source>
        <strain evidence="2">HY135</strain>
    </source>
</reference>
<organism evidence="1 2">
    <name type="scientific">Ancylostoma ceylanicum</name>
    <dbReference type="NCBI Taxonomy" id="53326"/>
    <lineage>
        <taxon>Eukaryota</taxon>
        <taxon>Metazoa</taxon>
        <taxon>Ecdysozoa</taxon>
        <taxon>Nematoda</taxon>
        <taxon>Chromadorea</taxon>
        <taxon>Rhabditida</taxon>
        <taxon>Rhabditina</taxon>
        <taxon>Rhabditomorpha</taxon>
        <taxon>Strongyloidea</taxon>
        <taxon>Ancylostomatidae</taxon>
        <taxon>Ancylostomatinae</taxon>
        <taxon>Ancylostoma</taxon>
    </lineage>
</organism>
<sequence length="147" mass="16511">MKWSALINPVTRDAPRTRLHLSSEEALDAYILLPIALAFLIGWTIGRKSESTADVPSEHHHVPDTSLKRIKSGRFLIFDPHHNAEKVKPLERAMKKYPNIQVPFDAQFSGRQVFFGKTILSRVRVVVQSSACGMKSPRVSTDFASSK</sequence>
<gene>
    <name evidence="1" type="primary">Acey_s0033.g2695</name>
    <name evidence="1" type="ORF">Y032_0033g2695</name>
</gene>
<dbReference type="AlphaFoldDB" id="A0A016UMV1"/>
<dbReference type="Proteomes" id="UP000024635">
    <property type="component" value="Unassembled WGS sequence"/>
</dbReference>
<dbReference type="OrthoDB" id="5876135at2759"/>
<keyword evidence="2" id="KW-1185">Reference proteome</keyword>
<evidence type="ECO:0000313" key="2">
    <source>
        <dbReference type="Proteomes" id="UP000024635"/>
    </source>
</evidence>